<organism evidence="1">
    <name type="scientific">Arundo donax</name>
    <name type="common">Giant reed</name>
    <name type="synonym">Donax arundinaceus</name>
    <dbReference type="NCBI Taxonomy" id="35708"/>
    <lineage>
        <taxon>Eukaryota</taxon>
        <taxon>Viridiplantae</taxon>
        <taxon>Streptophyta</taxon>
        <taxon>Embryophyta</taxon>
        <taxon>Tracheophyta</taxon>
        <taxon>Spermatophyta</taxon>
        <taxon>Magnoliopsida</taxon>
        <taxon>Liliopsida</taxon>
        <taxon>Poales</taxon>
        <taxon>Poaceae</taxon>
        <taxon>PACMAD clade</taxon>
        <taxon>Arundinoideae</taxon>
        <taxon>Arundineae</taxon>
        <taxon>Arundo</taxon>
    </lineage>
</organism>
<reference evidence="1" key="1">
    <citation type="submission" date="2014-09" db="EMBL/GenBank/DDBJ databases">
        <authorList>
            <person name="Magalhaes I.L.F."/>
            <person name="Oliveira U."/>
            <person name="Santos F.R."/>
            <person name="Vidigal T.H.D.A."/>
            <person name="Brescovit A.D."/>
            <person name="Santos A.J."/>
        </authorList>
    </citation>
    <scope>NUCLEOTIDE SEQUENCE</scope>
    <source>
        <tissue evidence="1">Shoot tissue taken approximately 20 cm above the soil surface</tissue>
    </source>
</reference>
<name>A0A0A9HUG3_ARUDO</name>
<accession>A0A0A9HUG3</accession>
<proteinExistence type="predicted"/>
<sequence length="17" mass="1753">MPELARTTSSSTARSAS</sequence>
<dbReference type="EMBL" id="GBRH01159370">
    <property type="protein sequence ID" value="JAE38526.1"/>
    <property type="molecule type" value="Transcribed_RNA"/>
</dbReference>
<reference evidence="1" key="2">
    <citation type="journal article" date="2015" name="Data Brief">
        <title>Shoot transcriptome of the giant reed, Arundo donax.</title>
        <authorList>
            <person name="Barrero R.A."/>
            <person name="Guerrero F.D."/>
            <person name="Moolhuijzen P."/>
            <person name="Goolsby J.A."/>
            <person name="Tidwell J."/>
            <person name="Bellgard S.E."/>
            <person name="Bellgard M.I."/>
        </authorList>
    </citation>
    <scope>NUCLEOTIDE SEQUENCE</scope>
    <source>
        <tissue evidence="1">Shoot tissue taken approximately 20 cm above the soil surface</tissue>
    </source>
</reference>
<evidence type="ECO:0000313" key="1">
    <source>
        <dbReference type="EMBL" id="JAE38526.1"/>
    </source>
</evidence>
<protein>
    <submittedName>
        <fullName evidence="1">Uncharacterized protein</fullName>
    </submittedName>
</protein>
<dbReference type="AlphaFoldDB" id="A0A0A9HUG3"/>